<gene>
    <name evidence="1" type="ORF">D9758_012669</name>
</gene>
<evidence type="ECO:0000313" key="2">
    <source>
        <dbReference type="Proteomes" id="UP000559256"/>
    </source>
</evidence>
<comment type="caution">
    <text evidence="1">The sequence shown here is derived from an EMBL/GenBank/DDBJ whole genome shotgun (WGS) entry which is preliminary data.</text>
</comment>
<proteinExistence type="predicted"/>
<keyword evidence="2" id="KW-1185">Reference proteome</keyword>
<accession>A0A8H5LMX4</accession>
<name>A0A8H5LMX4_9AGAR</name>
<sequence>MICSSLGGEQQVFGKKCNGSKIAVRGAENTRLIMFSTKFNARVLLAAILGAALVIPNITAQDDPTTWSLEFHDDSGVTEGTQGVECATIDTDNVKSLDFDQPSNDWVLHLWKAADCAGGTPDQIVPANEGDTGGGCTALCPNGGECFKAYSIVDATF</sequence>
<dbReference type="AlphaFoldDB" id="A0A8H5LMX4"/>
<dbReference type="EMBL" id="JAACJM010000035">
    <property type="protein sequence ID" value="KAF5363066.1"/>
    <property type="molecule type" value="Genomic_DNA"/>
</dbReference>
<dbReference type="Proteomes" id="UP000559256">
    <property type="component" value="Unassembled WGS sequence"/>
</dbReference>
<evidence type="ECO:0000313" key="1">
    <source>
        <dbReference type="EMBL" id="KAF5363066.1"/>
    </source>
</evidence>
<protein>
    <submittedName>
        <fullName evidence="1">Uncharacterized protein</fullName>
    </submittedName>
</protein>
<reference evidence="1 2" key="1">
    <citation type="journal article" date="2020" name="ISME J.">
        <title>Uncovering the hidden diversity of litter-decomposition mechanisms in mushroom-forming fungi.</title>
        <authorList>
            <person name="Floudas D."/>
            <person name="Bentzer J."/>
            <person name="Ahren D."/>
            <person name="Johansson T."/>
            <person name="Persson P."/>
            <person name="Tunlid A."/>
        </authorList>
    </citation>
    <scope>NUCLEOTIDE SEQUENCE [LARGE SCALE GENOMIC DNA]</scope>
    <source>
        <strain evidence="1 2">CBS 291.85</strain>
    </source>
</reference>
<organism evidence="1 2">
    <name type="scientific">Tetrapyrgos nigripes</name>
    <dbReference type="NCBI Taxonomy" id="182062"/>
    <lineage>
        <taxon>Eukaryota</taxon>
        <taxon>Fungi</taxon>
        <taxon>Dikarya</taxon>
        <taxon>Basidiomycota</taxon>
        <taxon>Agaricomycotina</taxon>
        <taxon>Agaricomycetes</taxon>
        <taxon>Agaricomycetidae</taxon>
        <taxon>Agaricales</taxon>
        <taxon>Marasmiineae</taxon>
        <taxon>Marasmiaceae</taxon>
        <taxon>Tetrapyrgos</taxon>
    </lineage>
</organism>